<reference evidence="6 7" key="1">
    <citation type="submission" date="2015-02" db="EMBL/GenBank/DDBJ databases">
        <title>Genome Sequencing of Rickettsiales.</title>
        <authorList>
            <person name="Daugherty S.C."/>
            <person name="Su Q."/>
            <person name="Abolude K."/>
            <person name="Beier-Sexton M."/>
            <person name="Carlyon J.A."/>
            <person name="Carter R."/>
            <person name="Day N.P."/>
            <person name="Dumler S.J."/>
            <person name="Dyachenko V."/>
            <person name="Godinez A."/>
            <person name="Kurtti T.J."/>
            <person name="Lichay M."/>
            <person name="Mullins K.E."/>
            <person name="Ott S."/>
            <person name="Pappas-Brown V."/>
            <person name="Paris D.H."/>
            <person name="Patel P."/>
            <person name="Richards A.L."/>
            <person name="Sadzewicz L."/>
            <person name="Sears K."/>
            <person name="Seidman D."/>
            <person name="Sengamalay N."/>
            <person name="Stenos J."/>
            <person name="Tallon L.J."/>
            <person name="Vincent G."/>
            <person name="Fraser C.M."/>
            <person name="Munderloh U."/>
            <person name="Dunning-Hotopp J.C."/>
        </authorList>
    </citation>
    <scope>NUCLEOTIDE SEQUENCE [LARGE SCALE GENOMIC DNA]</scope>
    <source>
        <strain evidence="6 7">Fuller</strain>
    </source>
</reference>
<evidence type="ECO:0000313" key="7">
    <source>
        <dbReference type="Proteomes" id="UP000033616"/>
    </source>
</evidence>
<dbReference type="Pfam" id="PF02600">
    <property type="entry name" value="DsbB"/>
    <property type="match status" value="1"/>
</dbReference>
<sequence length="177" mass="20197">MIDSIFKGLALNNYRKFFIILAIVPIVSLVFAYYVEHILEITPCTLCIYQRIPYYILFCLSILGISCSKLGNVLHKIIMLNILVSVLISGYHYGIEKGIFNEPRTCKVNTPMIKNLSVEARMKLLDTISIVKSCKAAPFKIIGMSMSMMNFLYSIVLLLLCYIVNLYYSKYAKADFC</sequence>
<dbReference type="InterPro" id="IPR003752">
    <property type="entry name" value="DiS_bond_form_DsbB/BdbC"/>
</dbReference>
<dbReference type="OrthoDB" id="9808637at2"/>
<dbReference type="GO" id="GO:0006457">
    <property type="term" value="P:protein folding"/>
    <property type="evidence" value="ECO:0007669"/>
    <property type="project" value="InterPro"/>
</dbReference>
<evidence type="ECO:0000313" key="6">
    <source>
        <dbReference type="EMBL" id="KJV57185.1"/>
    </source>
</evidence>
<keyword evidence="7" id="KW-1185">Reference proteome</keyword>
<feature type="transmembrane region" description="Helical" evidence="5">
    <location>
        <begin position="150"/>
        <end position="168"/>
    </location>
</feature>
<dbReference type="Proteomes" id="UP000033616">
    <property type="component" value="Unassembled WGS sequence"/>
</dbReference>
<feature type="transmembrane region" description="Helical" evidence="5">
    <location>
        <begin position="54"/>
        <end position="71"/>
    </location>
</feature>
<evidence type="ECO:0000256" key="5">
    <source>
        <dbReference type="SAM" id="Phobius"/>
    </source>
</evidence>
<dbReference type="InterPro" id="IPR023380">
    <property type="entry name" value="DsbB-like_sf"/>
</dbReference>
<dbReference type="PATRIC" id="fig|1359168.3.peg.789"/>
<dbReference type="RefSeq" id="WP_045796988.1">
    <property type="nucleotide sequence ID" value="NZ_LANP01000003.1"/>
</dbReference>
<gene>
    <name evidence="6" type="ORF">OCHUTO_0200</name>
</gene>
<evidence type="ECO:0000256" key="2">
    <source>
        <dbReference type="ARBA" id="ARBA00022692"/>
    </source>
</evidence>
<accession>A0A0F3MN74</accession>
<proteinExistence type="predicted"/>
<dbReference type="GO" id="GO:0016020">
    <property type="term" value="C:membrane"/>
    <property type="evidence" value="ECO:0007669"/>
    <property type="project" value="UniProtKB-SubCell"/>
</dbReference>
<comment type="caution">
    <text evidence="6">The sequence shown here is derived from an EMBL/GenBank/DDBJ whole genome shotgun (WGS) entry which is preliminary data.</text>
</comment>
<keyword evidence="3 5" id="KW-1133">Transmembrane helix</keyword>
<dbReference type="GO" id="GO:0015035">
    <property type="term" value="F:protein-disulfide reductase activity"/>
    <property type="evidence" value="ECO:0007669"/>
    <property type="project" value="InterPro"/>
</dbReference>
<comment type="subcellular location">
    <subcellularLocation>
        <location evidence="1">Membrane</location>
        <topology evidence="1">Multi-pass membrane protein</topology>
    </subcellularLocation>
</comment>
<dbReference type="Gene3D" id="1.20.1550.10">
    <property type="entry name" value="DsbB-like"/>
    <property type="match status" value="1"/>
</dbReference>
<evidence type="ECO:0000256" key="3">
    <source>
        <dbReference type="ARBA" id="ARBA00022989"/>
    </source>
</evidence>
<dbReference type="AlphaFoldDB" id="A0A0F3MN74"/>
<keyword evidence="4 5" id="KW-0472">Membrane</keyword>
<organism evidence="6 7">
    <name type="scientific">Orientia chuto str. Dubai</name>
    <dbReference type="NCBI Taxonomy" id="1359168"/>
    <lineage>
        <taxon>Bacteria</taxon>
        <taxon>Pseudomonadati</taxon>
        <taxon>Pseudomonadota</taxon>
        <taxon>Alphaproteobacteria</taxon>
        <taxon>Rickettsiales</taxon>
        <taxon>Rickettsiaceae</taxon>
        <taxon>Rickettsieae</taxon>
        <taxon>Orientia</taxon>
    </lineage>
</organism>
<feature type="transmembrane region" description="Helical" evidence="5">
    <location>
        <begin position="77"/>
        <end position="95"/>
    </location>
</feature>
<keyword evidence="2 5" id="KW-0812">Transmembrane</keyword>
<feature type="transmembrane region" description="Helical" evidence="5">
    <location>
        <begin position="17"/>
        <end position="34"/>
    </location>
</feature>
<dbReference type="InterPro" id="IPR024199">
    <property type="entry name" value="Uncharacterised_DsbB"/>
</dbReference>
<protein>
    <submittedName>
        <fullName evidence="6">Disulfide bond formation DsbB family protein</fullName>
    </submittedName>
</protein>
<dbReference type="PIRSF" id="PIRSF033913">
    <property type="entry name" value="S-S_format_DsbB"/>
    <property type="match status" value="1"/>
</dbReference>
<dbReference type="STRING" id="1359168.OCHUTO_0200"/>
<evidence type="ECO:0000256" key="4">
    <source>
        <dbReference type="ARBA" id="ARBA00023136"/>
    </source>
</evidence>
<dbReference type="SUPFAM" id="SSF158442">
    <property type="entry name" value="DsbB-like"/>
    <property type="match status" value="1"/>
</dbReference>
<dbReference type="EMBL" id="LANP01000003">
    <property type="protein sequence ID" value="KJV57185.1"/>
    <property type="molecule type" value="Genomic_DNA"/>
</dbReference>
<name>A0A0F3MN74_9RICK</name>
<evidence type="ECO:0000256" key="1">
    <source>
        <dbReference type="ARBA" id="ARBA00004141"/>
    </source>
</evidence>